<dbReference type="FunFam" id="3.40.630.40:FF:000005">
    <property type="entry name" value="N-acetylmuramoyl-L-alanine amidase (AmiA)"/>
    <property type="match status" value="1"/>
</dbReference>
<evidence type="ECO:0000259" key="6">
    <source>
        <dbReference type="SMART" id="SM00646"/>
    </source>
</evidence>
<dbReference type="PANTHER" id="PTHR30404:SF0">
    <property type="entry name" value="N-ACETYLMURAMOYL-L-ALANINE AMIDASE AMIC"/>
    <property type="match status" value="1"/>
</dbReference>
<feature type="region of interest" description="Disordered" evidence="4">
    <location>
        <begin position="262"/>
        <end position="324"/>
    </location>
</feature>
<evidence type="ECO:0000256" key="1">
    <source>
        <dbReference type="ARBA" id="ARBA00001561"/>
    </source>
</evidence>
<dbReference type="RefSeq" id="WP_022340349.1">
    <property type="nucleotide sequence ID" value="NZ_CAUBSI010000004.1"/>
</dbReference>
<evidence type="ECO:0000256" key="4">
    <source>
        <dbReference type="SAM" id="MobiDB-lite"/>
    </source>
</evidence>
<evidence type="ECO:0000313" key="7">
    <source>
        <dbReference type="EMBL" id="MCR8872445.1"/>
    </source>
</evidence>
<accession>A0AAW5N634</accession>
<dbReference type="InterPro" id="IPR050695">
    <property type="entry name" value="N-acetylmuramoyl_amidase_3"/>
</dbReference>
<dbReference type="SMART" id="SM00646">
    <property type="entry name" value="Ami_3"/>
    <property type="match status" value="1"/>
</dbReference>
<dbReference type="Gene3D" id="3.40.630.40">
    <property type="entry name" value="Zn-dependent exopeptidases"/>
    <property type="match status" value="1"/>
</dbReference>
<dbReference type="AlphaFoldDB" id="A0AAW5N634"/>
<organism evidence="7 8">
    <name type="scientific">Phocaeicola barnesiae</name>
    <dbReference type="NCBI Taxonomy" id="376804"/>
    <lineage>
        <taxon>Bacteria</taxon>
        <taxon>Pseudomonadati</taxon>
        <taxon>Bacteroidota</taxon>
        <taxon>Bacteroidia</taxon>
        <taxon>Bacteroidales</taxon>
        <taxon>Bacteroidaceae</taxon>
        <taxon>Phocaeicola</taxon>
    </lineage>
</organism>
<dbReference type="SUPFAM" id="SSF53187">
    <property type="entry name" value="Zn-dependent exopeptidases"/>
    <property type="match status" value="1"/>
</dbReference>
<name>A0AAW5N634_9BACT</name>
<dbReference type="Pfam" id="PF01520">
    <property type="entry name" value="Amidase_3"/>
    <property type="match status" value="1"/>
</dbReference>
<feature type="signal peptide" evidence="5">
    <location>
        <begin position="1"/>
        <end position="26"/>
    </location>
</feature>
<evidence type="ECO:0000256" key="3">
    <source>
        <dbReference type="ARBA" id="ARBA00022801"/>
    </source>
</evidence>
<evidence type="ECO:0000313" key="8">
    <source>
        <dbReference type="Proteomes" id="UP001204579"/>
    </source>
</evidence>
<dbReference type="GO" id="GO:0030288">
    <property type="term" value="C:outer membrane-bounded periplasmic space"/>
    <property type="evidence" value="ECO:0007669"/>
    <property type="project" value="TreeGrafter"/>
</dbReference>
<dbReference type="EMBL" id="JANRHJ010000001">
    <property type="protein sequence ID" value="MCR8872445.1"/>
    <property type="molecule type" value="Genomic_DNA"/>
</dbReference>
<keyword evidence="8" id="KW-1185">Reference proteome</keyword>
<keyword evidence="3" id="KW-0378">Hydrolase</keyword>
<comment type="caution">
    <text evidence="7">The sequence shown here is derived from an EMBL/GenBank/DDBJ whole genome shotgun (WGS) entry which is preliminary data.</text>
</comment>
<proteinExistence type="predicted"/>
<dbReference type="GO" id="GO:0008745">
    <property type="term" value="F:N-acetylmuramoyl-L-alanine amidase activity"/>
    <property type="evidence" value="ECO:0007669"/>
    <property type="project" value="UniProtKB-EC"/>
</dbReference>
<dbReference type="PANTHER" id="PTHR30404">
    <property type="entry name" value="N-ACETYLMURAMOYL-L-ALANINE AMIDASE"/>
    <property type="match status" value="1"/>
</dbReference>
<feature type="domain" description="MurNAc-LAA" evidence="6">
    <location>
        <begin position="96"/>
        <end position="255"/>
    </location>
</feature>
<gene>
    <name evidence="7" type="ORF">NW209_00140</name>
</gene>
<feature type="chain" id="PRO_5043453645" description="N-acetylmuramoyl-L-alanine amidase" evidence="5">
    <location>
        <begin position="27"/>
        <end position="414"/>
    </location>
</feature>
<evidence type="ECO:0000256" key="5">
    <source>
        <dbReference type="SAM" id="SignalP"/>
    </source>
</evidence>
<sequence length="414" mass="46452">MKTTRFNILYPIIGAFLLALFFQAPASAGNDNRFTLVIDAGHGGHDPGAIGRNVKEKNINLKVALKLGRLVEQNLPDVRVVYTRDRDVFIPLHRRAEIANNVKADLFVSIHTNSLASRNSRVSGAETYTLGLHRTQENLEVAQKENSVILIEDDYKQQYAGFNPNSAESYIIFEFLQDKYMAQSVSLAQLVQRQFRNNGRQDKGVHQAGFLVLRETSMPSILVELGYITNPTEASFLISENGSATMARSIYTAIANYRNQQRNVRSGGNRETTPVTNIPADETDSASREAIPEAPAVPADTRAPQVNGSEVQPARHASKQEASRPVFKIQITTSSRVLPKGSRQLKGLTPVSYYKENGLVKYTYGEDTDYNRILRLKRTKVDAKFKDAFIIAFKDGQKMNINEAIREFKRNRRK</sequence>
<protein>
    <recommendedName>
        <fullName evidence="2">N-acetylmuramoyl-L-alanine amidase</fullName>
        <ecNumber evidence="2">3.5.1.28</ecNumber>
    </recommendedName>
</protein>
<reference evidence="7 8" key="1">
    <citation type="submission" date="2022-08" db="EMBL/GenBank/DDBJ databases">
        <authorList>
            <person name="Zeman M."/>
            <person name="Kubasova T."/>
        </authorList>
    </citation>
    <scope>NUCLEOTIDE SEQUENCE [LARGE SCALE GENOMIC DNA]</scope>
    <source>
        <strain evidence="7 8">ET62</strain>
    </source>
</reference>
<dbReference type="CDD" id="cd02696">
    <property type="entry name" value="MurNAc-LAA"/>
    <property type="match status" value="1"/>
</dbReference>
<evidence type="ECO:0000256" key="2">
    <source>
        <dbReference type="ARBA" id="ARBA00011901"/>
    </source>
</evidence>
<comment type="catalytic activity">
    <reaction evidence="1">
        <text>Hydrolyzes the link between N-acetylmuramoyl residues and L-amino acid residues in certain cell-wall glycopeptides.</text>
        <dbReference type="EC" id="3.5.1.28"/>
    </reaction>
</comment>
<dbReference type="Proteomes" id="UP001204579">
    <property type="component" value="Unassembled WGS sequence"/>
</dbReference>
<dbReference type="EC" id="3.5.1.28" evidence="2"/>
<dbReference type="GO" id="GO:0009253">
    <property type="term" value="P:peptidoglycan catabolic process"/>
    <property type="evidence" value="ECO:0007669"/>
    <property type="project" value="InterPro"/>
</dbReference>
<dbReference type="InterPro" id="IPR002508">
    <property type="entry name" value="MurNAc-LAA_cat"/>
</dbReference>
<feature type="compositionally biased region" description="Polar residues" evidence="4">
    <location>
        <begin position="262"/>
        <end position="276"/>
    </location>
</feature>
<keyword evidence="5" id="KW-0732">Signal</keyword>